<dbReference type="EMBL" id="QEKT01000003">
    <property type="protein sequence ID" value="PVY84999.1"/>
    <property type="molecule type" value="Genomic_DNA"/>
</dbReference>
<sequence length="386" mass="42238">MVKIKFENARVFTGKNTSFTQQTFCMDTDTGYFIDGELFDKTIDLTGKFVMPGMINAHTHIILDAMFEFNNHFTAVHDTVIAIQNLKRLLAHGVTYIRDVGSTFDIDLILSKLEQENELFIPGIIGSGGAIMMTGGHGRRLGIETDGPDDIRKQSRINIKKGARNIKLMATGGVSNSGETPHDVQLGVEEMRVAVEEAHHKGYTAAAHAQGNQGIKNAIKAGVDSIEHGIFMDKESIQMMLKFGTYLVPTMIAPWAINSHAKQLPNFMVDKSLAITKPLQQSLKESYDAGVKIAMGTDAGTPFNDFENGSAFELQLMVEAGMSAIDVLKAATMNGAMLLHVDEQVGSIEPDKLADFIILNEDPLADIKAVQGEKTVYKKAQLVKYS</sequence>
<comment type="caution">
    <text evidence="2">The sequence shown here is derived from an EMBL/GenBank/DDBJ whole genome shotgun (WGS) entry which is preliminary data.</text>
</comment>
<feature type="domain" description="Amidohydrolase-related" evidence="1">
    <location>
        <begin position="49"/>
        <end position="377"/>
    </location>
</feature>
<dbReference type="InterPro" id="IPR051781">
    <property type="entry name" value="Metallo-dep_Hydrolase"/>
</dbReference>
<evidence type="ECO:0000313" key="2">
    <source>
        <dbReference type="EMBL" id="PVY84999.1"/>
    </source>
</evidence>
<keyword evidence="3" id="KW-1185">Reference proteome</keyword>
<dbReference type="AlphaFoldDB" id="A0A2U1DBM6"/>
<gene>
    <name evidence="2" type="ORF">C7384_10318</name>
</gene>
<dbReference type="Gene3D" id="3.20.20.140">
    <property type="entry name" value="Metal-dependent hydrolases"/>
    <property type="match status" value="1"/>
</dbReference>
<dbReference type="SUPFAM" id="SSF51338">
    <property type="entry name" value="Composite domain of metallo-dependent hydrolases"/>
    <property type="match status" value="2"/>
</dbReference>
<dbReference type="InterPro" id="IPR006680">
    <property type="entry name" value="Amidohydro-rel"/>
</dbReference>
<dbReference type="InterPro" id="IPR032466">
    <property type="entry name" value="Metal_Hydrolase"/>
</dbReference>
<dbReference type="InterPro" id="IPR011059">
    <property type="entry name" value="Metal-dep_hydrolase_composite"/>
</dbReference>
<dbReference type="Proteomes" id="UP000245433">
    <property type="component" value="Unassembled WGS sequence"/>
</dbReference>
<dbReference type="SUPFAM" id="SSF51556">
    <property type="entry name" value="Metallo-dependent hydrolases"/>
    <property type="match status" value="1"/>
</dbReference>
<evidence type="ECO:0000259" key="1">
    <source>
        <dbReference type="Pfam" id="PF01979"/>
    </source>
</evidence>
<evidence type="ECO:0000313" key="3">
    <source>
        <dbReference type="Proteomes" id="UP000245433"/>
    </source>
</evidence>
<protein>
    <submittedName>
        <fullName evidence="2">Imidazolonepropionase-like amidohydrolase</fullName>
    </submittedName>
</protein>
<dbReference type="PANTHER" id="PTHR43135:SF3">
    <property type="entry name" value="ALPHA-D-RIBOSE 1-METHYLPHOSPHONATE 5-TRIPHOSPHATE DIPHOSPHATASE"/>
    <property type="match status" value="1"/>
</dbReference>
<dbReference type="Gene3D" id="2.30.40.10">
    <property type="entry name" value="Urease, subunit C, domain 1"/>
    <property type="match status" value="1"/>
</dbReference>
<dbReference type="CDD" id="cd01299">
    <property type="entry name" value="Met_dep_hydrolase_A"/>
    <property type="match status" value="1"/>
</dbReference>
<keyword evidence="2" id="KW-0378">Hydrolase</keyword>
<dbReference type="InterPro" id="IPR057744">
    <property type="entry name" value="OTAase-like"/>
</dbReference>
<proteinExistence type="predicted"/>
<dbReference type="RefSeq" id="WP_089938599.1">
    <property type="nucleotide sequence ID" value="NZ_CAKOEX010000003.1"/>
</dbReference>
<dbReference type="PANTHER" id="PTHR43135">
    <property type="entry name" value="ALPHA-D-RIBOSE 1-METHYLPHOSPHONATE 5-TRIPHOSPHATE DIPHOSPHATASE"/>
    <property type="match status" value="1"/>
</dbReference>
<accession>A0A2U1DBM6</accession>
<dbReference type="GO" id="GO:0016810">
    <property type="term" value="F:hydrolase activity, acting on carbon-nitrogen (but not peptide) bonds"/>
    <property type="evidence" value="ECO:0007669"/>
    <property type="project" value="InterPro"/>
</dbReference>
<dbReference type="OrthoDB" id="9797498at2"/>
<dbReference type="Pfam" id="PF01979">
    <property type="entry name" value="Amidohydro_1"/>
    <property type="match status" value="1"/>
</dbReference>
<name>A0A2U1DBM6_9LACO</name>
<reference evidence="2 3" key="1">
    <citation type="submission" date="2018-04" db="EMBL/GenBank/DDBJ databases">
        <title>Genomic Encyclopedia of Type Strains, Phase IV (KMG-IV): sequencing the most valuable type-strain genomes for metagenomic binning, comparative biology and taxonomic classification.</title>
        <authorList>
            <person name="Goeker M."/>
        </authorList>
    </citation>
    <scope>NUCLEOTIDE SEQUENCE [LARGE SCALE GENOMIC DNA]</scope>
    <source>
        <strain evidence="2 3">DSM 28795</strain>
    </source>
</reference>
<organism evidence="2 3">
    <name type="scientific">Convivina intestini</name>
    <dbReference type="NCBI Taxonomy" id="1505726"/>
    <lineage>
        <taxon>Bacteria</taxon>
        <taxon>Bacillati</taxon>
        <taxon>Bacillota</taxon>
        <taxon>Bacilli</taxon>
        <taxon>Lactobacillales</taxon>
        <taxon>Lactobacillaceae</taxon>
        <taxon>Convivina</taxon>
    </lineage>
</organism>